<proteinExistence type="predicted"/>
<accession>A0A1G2D2V0</accession>
<evidence type="ECO:0000256" key="1">
    <source>
        <dbReference type="SAM" id="MobiDB-lite"/>
    </source>
</evidence>
<protein>
    <recommendedName>
        <fullName evidence="2">Band 7 domain-containing protein</fullName>
    </recommendedName>
</protein>
<dbReference type="Proteomes" id="UP000177996">
    <property type="component" value="Unassembled WGS sequence"/>
</dbReference>
<feature type="compositionally biased region" description="Basic and acidic residues" evidence="1">
    <location>
        <begin position="249"/>
        <end position="267"/>
    </location>
</feature>
<dbReference type="InterPro" id="IPR001107">
    <property type="entry name" value="Band_7"/>
</dbReference>
<comment type="caution">
    <text evidence="3">The sequence shown here is derived from an EMBL/GenBank/DDBJ whole genome shotgun (WGS) entry which is preliminary data.</text>
</comment>
<feature type="domain" description="Band 7" evidence="2">
    <location>
        <begin position="54"/>
        <end position="246"/>
    </location>
</feature>
<dbReference type="AlphaFoldDB" id="A0A1G2D2V0"/>
<name>A0A1G2D2V0_9BACT</name>
<evidence type="ECO:0000313" key="4">
    <source>
        <dbReference type="Proteomes" id="UP000177996"/>
    </source>
</evidence>
<sequence length="364" mass="40655">MNSVKVANYKVLHQWLFWGSATFFIALLLTSFWTSYAVPFAMLLFVWFVLGFRQVPTKERWVIKMFDDPYTTAESGLCWMPFLISSANPFPTKPEQLDFPEKVLVITKPGKVDGQEYGTMTLEGNVSFMFRYPIGDNLLKAAKILPDPKDKDAFIDYFQEPVFEEVRTIGGDFVYVDLLRRKGDFAEQVTAALTSKDGVIKSLVDEAGITGPQVLIKKMDPPAKIMASLPAEEDARLNGRALRVAADAEADRERSLGKGRGDSKRSEGAGVRDAQKMLYEMIREHPANIKIRALFTFSEMAQGPATTIFPINTNLGDVLHNVLGKSASESDLEKAWDSLPQGLRDQVMSRVMSELKQPRAGGKP</sequence>
<dbReference type="EMBL" id="MHLL01000052">
    <property type="protein sequence ID" value="OGZ07802.1"/>
    <property type="molecule type" value="Genomic_DNA"/>
</dbReference>
<evidence type="ECO:0000259" key="2">
    <source>
        <dbReference type="Pfam" id="PF01145"/>
    </source>
</evidence>
<dbReference type="Pfam" id="PF01145">
    <property type="entry name" value="Band_7"/>
    <property type="match status" value="1"/>
</dbReference>
<reference evidence="3 4" key="1">
    <citation type="journal article" date="2016" name="Nat. Commun.">
        <title>Thousands of microbial genomes shed light on interconnected biogeochemical processes in an aquifer system.</title>
        <authorList>
            <person name="Anantharaman K."/>
            <person name="Brown C.T."/>
            <person name="Hug L.A."/>
            <person name="Sharon I."/>
            <person name="Castelle C.J."/>
            <person name="Probst A.J."/>
            <person name="Thomas B.C."/>
            <person name="Singh A."/>
            <person name="Wilkins M.J."/>
            <person name="Karaoz U."/>
            <person name="Brodie E.L."/>
            <person name="Williams K.H."/>
            <person name="Hubbard S.S."/>
            <person name="Banfield J.F."/>
        </authorList>
    </citation>
    <scope>NUCLEOTIDE SEQUENCE [LARGE SCALE GENOMIC DNA]</scope>
</reference>
<gene>
    <name evidence="3" type="ORF">A3D65_05740</name>
</gene>
<organism evidence="3 4">
    <name type="scientific">Candidatus Lloydbacteria bacterium RIFCSPHIGHO2_02_FULL_50_13</name>
    <dbReference type="NCBI Taxonomy" id="1798661"/>
    <lineage>
        <taxon>Bacteria</taxon>
        <taxon>Candidatus Lloydiibacteriota</taxon>
    </lineage>
</organism>
<feature type="region of interest" description="Disordered" evidence="1">
    <location>
        <begin position="248"/>
        <end position="270"/>
    </location>
</feature>
<evidence type="ECO:0000313" key="3">
    <source>
        <dbReference type="EMBL" id="OGZ07802.1"/>
    </source>
</evidence>